<feature type="transmembrane region" description="Helical" evidence="1">
    <location>
        <begin position="177"/>
        <end position="201"/>
    </location>
</feature>
<feature type="transmembrane region" description="Helical" evidence="1">
    <location>
        <begin position="391"/>
        <end position="414"/>
    </location>
</feature>
<feature type="transmembrane region" description="Helical" evidence="1">
    <location>
        <begin position="452"/>
        <end position="474"/>
    </location>
</feature>
<accession>A0ABU1WTE5</accession>
<comment type="caution">
    <text evidence="2">The sequence shown here is derived from an EMBL/GenBank/DDBJ whole genome shotgun (WGS) entry which is preliminary data.</text>
</comment>
<feature type="transmembrane region" description="Helical" evidence="1">
    <location>
        <begin position="88"/>
        <end position="112"/>
    </location>
</feature>
<organism evidence="2 3">
    <name type="scientific">Hydrogenophaga palleronii</name>
    <dbReference type="NCBI Taxonomy" id="65655"/>
    <lineage>
        <taxon>Bacteria</taxon>
        <taxon>Pseudomonadati</taxon>
        <taxon>Pseudomonadota</taxon>
        <taxon>Betaproteobacteria</taxon>
        <taxon>Burkholderiales</taxon>
        <taxon>Comamonadaceae</taxon>
        <taxon>Hydrogenophaga</taxon>
    </lineage>
</organism>
<feature type="transmembrane region" description="Helical" evidence="1">
    <location>
        <begin position="272"/>
        <end position="305"/>
    </location>
</feature>
<protein>
    <submittedName>
        <fullName evidence="2">DCC family thiol-disulfide oxidoreductase YuxK</fullName>
    </submittedName>
</protein>
<feature type="transmembrane region" description="Helical" evidence="1">
    <location>
        <begin position="132"/>
        <end position="156"/>
    </location>
</feature>
<evidence type="ECO:0000313" key="2">
    <source>
        <dbReference type="EMBL" id="MDR7152555.1"/>
    </source>
</evidence>
<keyword evidence="1" id="KW-1133">Transmembrane helix</keyword>
<keyword evidence="3" id="KW-1185">Reference proteome</keyword>
<feature type="transmembrane region" description="Helical" evidence="1">
    <location>
        <begin position="53"/>
        <end position="76"/>
    </location>
</feature>
<feature type="transmembrane region" description="Helical" evidence="1">
    <location>
        <begin position="249"/>
        <end position="266"/>
    </location>
</feature>
<name>A0ABU1WTE5_9BURK</name>
<evidence type="ECO:0000256" key="1">
    <source>
        <dbReference type="SAM" id="Phobius"/>
    </source>
</evidence>
<keyword evidence="1" id="KW-0812">Transmembrane</keyword>
<dbReference type="InterPro" id="IPR007263">
    <property type="entry name" value="DCC1-like"/>
</dbReference>
<keyword evidence="1" id="KW-0472">Membrane</keyword>
<dbReference type="EMBL" id="JAVDWU010000012">
    <property type="protein sequence ID" value="MDR7152555.1"/>
    <property type="molecule type" value="Genomic_DNA"/>
</dbReference>
<sequence length="623" mass="70374">MMWPVYGVFAISLIFCAAMLGLVPRISSAMDTFARGSEARVFPNSSPYEYNKFAILRILFGIVIFVRGVHVCQLLLHSELTMAVGLWSIAETLAGALLILGFLTQWALVFLIGAMWQYGDLVVGKATLGNDVAAILGLLLLMVNAGRFLSLDALLIKRVPALHSVLLYYRGLPSREGIFYAKLAALTCYWAVCIYSIAIHLNEPAWTDGSAGPLLLSNNFMSTWHAQFSTLFSTSPLAVALAKGSLWMMMLWYAAVLPFVLLGGLFRQYVIVWGWLFFALSMFALQLGYLAEIEVLLWLGIFWSIVGIDHKKRLDVLYDDRCNLCDRTVQAVTLLDIFGRIRLRPLSQNKPLLDEIGLDVRQALTDLYGVRENDRKLYKGYDFYIQLSKTLVLLWPVVPFLLLGKALAVGPAVYRFIAARRTRLFGVCELPRQKFQLAENAAVTQSRVPHLLTLHVFLLLLPFFLSVPAPYVGWSGIRNVGARAAHIYGITPINVFNKTDLRMAENWFLLKSIDFNETVPLFAEDGSRLSMHASDRVYFGHTVLFRRKVIGSESCQFEKWARAVDYLSRIYLQERGAEAGQYTFNYRQIYQPLVADTEIAINNFPLVASKQLCEHTYTVNYQK</sequence>
<dbReference type="RefSeq" id="WP_310321425.1">
    <property type="nucleotide sequence ID" value="NZ_JAVDWU010000012.1"/>
</dbReference>
<evidence type="ECO:0000313" key="3">
    <source>
        <dbReference type="Proteomes" id="UP001265700"/>
    </source>
</evidence>
<dbReference type="Pfam" id="PF04134">
    <property type="entry name" value="DCC1-like"/>
    <property type="match status" value="1"/>
</dbReference>
<dbReference type="Proteomes" id="UP001265700">
    <property type="component" value="Unassembled WGS sequence"/>
</dbReference>
<proteinExistence type="predicted"/>
<reference evidence="2 3" key="1">
    <citation type="submission" date="2023-07" db="EMBL/GenBank/DDBJ databases">
        <title>Sorghum-associated microbial communities from plants grown in Nebraska, USA.</title>
        <authorList>
            <person name="Schachtman D."/>
        </authorList>
    </citation>
    <scope>NUCLEOTIDE SEQUENCE [LARGE SCALE GENOMIC DNA]</scope>
    <source>
        <strain evidence="2 3">4249</strain>
    </source>
</reference>
<gene>
    <name evidence="2" type="ORF">J2W49_004533</name>
</gene>